<dbReference type="Gene3D" id="2.60.200.20">
    <property type="match status" value="1"/>
</dbReference>
<dbReference type="EMBL" id="CP048999">
    <property type="protein sequence ID" value="QID83806.1"/>
    <property type="molecule type" value="Genomic_DNA"/>
</dbReference>
<proteinExistence type="predicted"/>
<dbReference type="OrthoDB" id="5348546at2759"/>
<feature type="compositionally biased region" description="Polar residues" evidence="1">
    <location>
        <begin position="54"/>
        <end position="70"/>
    </location>
</feature>
<evidence type="ECO:0000259" key="2">
    <source>
        <dbReference type="PROSITE" id="PS50006"/>
    </source>
</evidence>
<dbReference type="InterPro" id="IPR008984">
    <property type="entry name" value="SMAD_FHA_dom_sf"/>
</dbReference>
<name>A0A6C1E391_SACPS</name>
<keyword evidence="4" id="KW-1185">Reference proteome</keyword>
<sequence>MSHLFPPSSPVADKPLQSPQKELSVFGKSSVLTLGRKRFNHPDSDVEEYPTPDPSSSIGRLSSPVKNRTSNIEESKSTCTLLSPSKKMNRSAKFIKVELDPTDPSRLAIGRKKSVCNVILPCRKNISRQHAFISYVTGRNEIKLECNGTNGLSVLFPCSMDLHLLKPFPTRNFYKLMMEVPANLQNSNETLTKSLQKNNDVSSFALVKGEAVSFPYIEGTLINFTGATVCLCLKEVQHYLENCNNDFNEENSTETEDELCLLSANSDDFPRPAKTPSMKLIPVAHSPCTELISKPSLSESPAFMKRSPITHKTTPQSSFVIQQPCTPKKLKRKLTSIKNNTVQETPLPKDKVTEPPNSRSSNGNTNEGANHRLSDNFAVETRFTEPLSKITDESPSCKRQKTLINNHSEIFQLLAKRGIHRDDFVHILCNHLAFSNLQQTPLSDLQNINSITSQLSRSELKEVLDTIGCIGIIIRTGKDASGNELEDEYYYDIENDDNDERKILYNSLKGSSRLRTCRKKHKQYFWKKPTK</sequence>
<organism evidence="3 4">
    <name type="scientific">Saccharomyces pastorianus</name>
    <name type="common">Lager yeast</name>
    <name type="synonym">Saccharomyces cerevisiae x Saccharomyces eubayanus</name>
    <dbReference type="NCBI Taxonomy" id="27292"/>
    <lineage>
        <taxon>Eukaryota</taxon>
        <taxon>Fungi</taxon>
        <taxon>Dikarya</taxon>
        <taxon>Ascomycota</taxon>
        <taxon>Saccharomycotina</taxon>
        <taxon>Saccharomycetes</taxon>
        <taxon>Saccharomycetales</taxon>
        <taxon>Saccharomycetaceae</taxon>
        <taxon>Saccharomyces</taxon>
    </lineage>
</organism>
<dbReference type="InterPro" id="IPR000253">
    <property type="entry name" value="FHA_dom"/>
</dbReference>
<accession>A0A6C1E391</accession>
<dbReference type="CDD" id="cd22699">
    <property type="entry name" value="FHA_PLM2-like"/>
    <property type="match status" value="1"/>
</dbReference>
<gene>
    <name evidence="3" type="primary">PLM2_2</name>
    <name evidence="3" type="ORF">GRS66_006284</name>
</gene>
<evidence type="ECO:0000313" key="3">
    <source>
        <dbReference type="EMBL" id="QID83806.1"/>
    </source>
</evidence>
<dbReference type="SMART" id="SM00240">
    <property type="entry name" value="FHA"/>
    <property type="match status" value="1"/>
</dbReference>
<feature type="region of interest" description="Disordered" evidence="1">
    <location>
        <begin position="1"/>
        <end position="22"/>
    </location>
</feature>
<feature type="compositionally biased region" description="Polar residues" evidence="1">
    <location>
        <begin position="355"/>
        <end position="368"/>
    </location>
</feature>
<dbReference type="PROSITE" id="PS50006">
    <property type="entry name" value="FHA_DOMAIN"/>
    <property type="match status" value="1"/>
</dbReference>
<feature type="region of interest" description="Disordered" evidence="1">
    <location>
        <begin position="332"/>
        <end position="374"/>
    </location>
</feature>
<dbReference type="Proteomes" id="UP000501346">
    <property type="component" value="Chromosome SeII-SeIV"/>
</dbReference>
<protein>
    <submittedName>
        <fullName evidence="3">Plasmid maintenance</fullName>
    </submittedName>
</protein>
<dbReference type="Pfam" id="PF00498">
    <property type="entry name" value="FHA"/>
    <property type="match status" value="1"/>
</dbReference>
<evidence type="ECO:0000313" key="4">
    <source>
        <dbReference type="Proteomes" id="UP000501346"/>
    </source>
</evidence>
<dbReference type="AlphaFoldDB" id="A0A6C1E391"/>
<dbReference type="SUPFAM" id="SSF49879">
    <property type="entry name" value="SMAD/FHA domain"/>
    <property type="match status" value="1"/>
</dbReference>
<feature type="domain" description="FHA" evidence="2">
    <location>
        <begin position="107"/>
        <end position="154"/>
    </location>
</feature>
<reference evidence="3 4" key="1">
    <citation type="journal article" date="2019" name="BMC Genomics">
        <title>Chromosome level assembly and comparative genome analysis confirm lager-brewing yeasts originated from a single hybridization.</title>
        <authorList>
            <person name="Salazar A.N."/>
            <person name="Gorter de Vries A.R."/>
            <person name="van den Broek M."/>
            <person name="Brouwers N."/>
            <person name="de la Torre Cortes P."/>
            <person name="Kuijpers N.G.A."/>
            <person name="Daran J.G."/>
            <person name="Abeel T."/>
        </authorList>
    </citation>
    <scope>NUCLEOTIDE SEQUENCE [LARGE SCALE GENOMIC DNA]</scope>
    <source>
        <strain evidence="3 4">CBS 1483</strain>
    </source>
</reference>
<feature type="region of interest" description="Disordered" evidence="1">
    <location>
        <begin position="37"/>
        <end position="73"/>
    </location>
</feature>
<evidence type="ECO:0000256" key="1">
    <source>
        <dbReference type="SAM" id="MobiDB-lite"/>
    </source>
</evidence>